<dbReference type="Proteomes" id="UP000192140">
    <property type="component" value="Unassembled WGS sequence"/>
</dbReference>
<keyword evidence="2" id="KW-1185">Reference proteome</keyword>
<dbReference type="AlphaFoldDB" id="A0A1S7TVB4"/>
<name>A0A1S7TVB4_9HYPH</name>
<comment type="caution">
    <text evidence="1">The sequence shown here is derived from an EMBL/GenBank/DDBJ whole genome shotgun (WGS) entry which is preliminary data.</text>
</comment>
<organism evidence="1 2">
    <name type="scientific">Agrobacterium deltaense NCPPB 1641</name>
    <dbReference type="NCBI Taxonomy" id="1183425"/>
    <lineage>
        <taxon>Bacteria</taxon>
        <taxon>Pseudomonadati</taxon>
        <taxon>Pseudomonadota</taxon>
        <taxon>Alphaproteobacteria</taxon>
        <taxon>Hyphomicrobiales</taxon>
        <taxon>Rhizobiaceae</taxon>
        <taxon>Rhizobium/Agrobacterium group</taxon>
        <taxon>Agrobacterium</taxon>
    </lineage>
</organism>
<gene>
    <name evidence="1" type="ORF">AGR7A_Lc120114</name>
</gene>
<evidence type="ECO:0000313" key="2">
    <source>
        <dbReference type="Proteomes" id="UP000192140"/>
    </source>
</evidence>
<accession>A0A1S7TVB4</accession>
<evidence type="ECO:0000313" key="1">
    <source>
        <dbReference type="EMBL" id="CVI58496.1"/>
    </source>
</evidence>
<dbReference type="EMBL" id="FCNP01000033">
    <property type="protein sequence ID" value="CVI58496.1"/>
    <property type="molecule type" value="Genomic_DNA"/>
</dbReference>
<proteinExistence type="predicted"/>
<reference evidence="1" key="1">
    <citation type="submission" date="2016-01" db="EMBL/GenBank/DDBJ databases">
        <authorList>
            <person name="Regsiter A."/>
            <person name="william w."/>
        </authorList>
    </citation>
    <scope>NUCLEOTIDE SEQUENCE</scope>
    <source>
        <strain evidence="1">NCPPB 1641</strain>
    </source>
</reference>
<sequence length="63" mass="6974">MDRSKLAAAYDECRSSSANRFVSDMAESAIAELASFIEQVGLVHEQEEFDPKSPLATSRQVRP</sequence>
<protein>
    <submittedName>
        <fullName evidence="1">Uncharacterized protein</fullName>
    </submittedName>
</protein>